<dbReference type="GO" id="GO:0003677">
    <property type="term" value="F:DNA binding"/>
    <property type="evidence" value="ECO:0007669"/>
    <property type="project" value="UniProtKB-KW"/>
</dbReference>
<sequence>MAAGKFAYYRVSSKEQSIESQRAAMQPDAGEAFEGEWSDEGVSGAIPALQRPGFAACATHLRKDDTLYVFAIDRLGRDATDVQSTVRDLQTKGVKVHVHNLGLIEGETGKLIVALFAQFAEMEKARIAARTEAGRVIARESLKATGRTHRGKASLGRPATHDLQAIARWSREPGNSIMKAVAHFGVSEATVNRARKQHA</sequence>
<name>A0AA37II42_9BURK</name>
<evidence type="ECO:0000256" key="2">
    <source>
        <dbReference type="ARBA" id="ARBA00023172"/>
    </source>
</evidence>
<gene>
    <name evidence="4" type="ORF">CBA19CS42_36965</name>
</gene>
<dbReference type="InterPro" id="IPR036162">
    <property type="entry name" value="Resolvase-like_N_sf"/>
</dbReference>
<dbReference type="InterPro" id="IPR050639">
    <property type="entry name" value="SSR_resolvase"/>
</dbReference>
<dbReference type="CDD" id="cd03768">
    <property type="entry name" value="SR_ResInv"/>
    <property type="match status" value="1"/>
</dbReference>
<evidence type="ECO:0000313" key="5">
    <source>
        <dbReference type="Proteomes" id="UP001055111"/>
    </source>
</evidence>
<protein>
    <submittedName>
        <fullName evidence="4">Recombinase family protein</fullName>
    </submittedName>
</protein>
<feature type="domain" description="Resolvase/invertase-type recombinase catalytic" evidence="3">
    <location>
        <begin position="4"/>
        <end position="142"/>
    </location>
</feature>
<dbReference type="InterPro" id="IPR006119">
    <property type="entry name" value="Resolv_N"/>
</dbReference>
<dbReference type="AlphaFoldDB" id="A0AA37II42"/>
<dbReference type="PROSITE" id="PS51736">
    <property type="entry name" value="RECOMBINASES_3"/>
    <property type="match status" value="1"/>
</dbReference>
<dbReference type="PANTHER" id="PTHR30461">
    <property type="entry name" value="DNA-INVERTASE FROM LAMBDOID PROPHAGE"/>
    <property type="match status" value="1"/>
</dbReference>
<dbReference type="GO" id="GO:0000150">
    <property type="term" value="F:DNA strand exchange activity"/>
    <property type="evidence" value="ECO:0007669"/>
    <property type="project" value="InterPro"/>
</dbReference>
<dbReference type="Proteomes" id="UP001055111">
    <property type="component" value="Unassembled WGS sequence"/>
</dbReference>
<comment type="caution">
    <text evidence="4">The sequence shown here is derived from an EMBL/GenBank/DDBJ whole genome shotgun (WGS) entry which is preliminary data.</text>
</comment>
<evidence type="ECO:0000259" key="3">
    <source>
        <dbReference type="PROSITE" id="PS51736"/>
    </source>
</evidence>
<dbReference type="PANTHER" id="PTHR30461:SF2">
    <property type="entry name" value="SERINE RECOMBINASE PINE-RELATED"/>
    <property type="match status" value="1"/>
</dbReference>
<keyword evidence="1" id="KW-0238">DNA-binding</keyword>
<keyword evidence="2" id="KW-0233">DNA recombination</keyword>
<evidence type="ECO:0000313" key="4">
    <source>
        <dbReference type="EMBL" id="GJH30231.1"/>
    </source>
</evidence>
<dbReference type="Pfam" id="PF00239">
    <property type="entry name" value="Resolvase"/>
    <property type="match status" value="1"/>
</dbReference>
<accession>A0AA37II42</accession>
<organism evidence="4 5">
    <name type="scientific">Caballeronia novacaledonica</name>
    <dbReference type="NCBI Taxonomy" id="1544861"/>
    <lineage>
        <taxon>Bacteria</taxon>
        <taxon>Pseudomonadati</taxon>
        <taxon>Pseudomonadota</taxon>
        <taxon>Betaproteobacteria</taxon>
        <taxon>Burkholderiales</taxon>
        <taxon>Burkholderiaceae</taxon>
        <taxon>Caballeronia</taxon>
    </lineage>
</organism>
<dbReference type="EMBL" id="BPUS01000033">
    <property type="protein sequence ID" value="GJH30231.1"/>
    <property type="molecule type" value="Genomic_DNA"/>
</dbReference>
<proteinExistence type="predicted"/>
<reference evidence="4" key="1">
    <citation type="submission" date="2022-09" db="EMBL/GenBank/DDBJ databases">
        <title>Isolation and characterization of 3-chlorobenzoate degrading bacteria from soils in Shizuoka.</title>
        <authorList>
            <person name="Ifat A."/>
            <person name="Ogawa N."/>
            <person name="Kimbara K."/>
            <person name="Moriuchi R."/>
            <person name="Dohra H."/>
            <person name="Shintani M."/>
        </authorList>
    </citation>
    <scope>NUCLEOTIDE SEQUENCE</scope>
    <source>
        <strain evidence="4">19CS4-2</strain>
    </source>
</reference>
<dbReference type="SUPFAM" id="SSF53041">
    <property type="entry name" value="Resolvase-like"/>
    <property type="match status" value="1"/>
</dbReference>
<evidence type="ECO:0000256" key="1">
    <source>
        <dbReference type="ARBA" id="ARBA00023125"/>
    </source>
</evidence>
<dbReference type="SMART" id="SM00857">
    <property type="entry name" value="Resolvase"/>
    <property type="match status" value="1"/>
</dbReference>
<dbReference type="Gene3D" id="3.40.50.1390">
    <property type="entry name" value="Resolvase, N-terminal catalytic domain"/>
    <property type="match status" value="1"/>
</dbReference>
<dbReference type="RefSeq" id="WP_238217909.1">
    <property type="nucleotide sequence ID" value="NZ_BPUS01000033.1"/>
</dbReference>